<dbReference type="Proteomes" id="UP000037136">
    <property type="component" value="Unassembled WGS sequence"/>
</dbReference>
<sequence>MLRIQSSKSPLCRMPWSTTEAPSPPNSYLAISNHLHTVLVKAPLRLQLVSAKVRNHLPPEDPVHRRQTKRAQADHGIEVVGVSARLLPLSRR</sequence>
<evidence type="ECO:0000313" key="1">
    <source>
        <dbReference type="EMBL" id="PFH62538.1"/>
    </source>
</evidence>
<dbReference type="AlphaFoldDB" id="A0A2A9PMF3"/>
<accession>A0A2A9PMF3</accession>
<proteinExistence type="predicted"/>
<name>A0A2A9PMF3_OPHUN</name>
<keyword evidence="2" id="KW-1185">Reference proteome</keyword>
<evidence type="ECO:0000313" key="2">
    <source>
        <dbReference type="Proteomes" id="UP000037136"/>
    </source>
</evidence>
<dbReference type="EMBL" id="LAZP02000025">
    <property type="protein sequence ID" value="PFH62538.1"/>
    <property type="molecule type" value="Genomic_DNA"/>
</dbReference>
<gene>
    <name evidence="1" type="ORF">XA68_13120</name>
</gene>
<reference evidence="1 2" key="1">
    <citation type="journal article" date="2015" name="BMC Genomics">
        <title>Gene expression during zombie ant biting behavior reflects the complexity underlying fungal parasitic behavioral manipulation.</title>
        <authorList>
            <person name="de Bekker C."/>
            <person name="Ohm R.A."/>
            <person name="Loreto R.G."/>
            <person name="Sebastian A."/>
            <person name="Albert I."/>
            <person name="Merrow M."/>
            <person name="Brachmann A."/>
            <person name="Hughes D.P."/>
        </authorList>
    </citation>
    <scope>NUCLEOTIDE SEQUENCE [LARGE SCALE GENOMIC DNA]</scope>
    <source>
        <strain evidence="1 2">SC16a</strain>
    </source>
</reference>
<organism evidence="1 2">
    <name type="scientific">Ophiocordyceps unilateralis</name>
    <name type="common">Zombie-ant fungus</name>
    <name type="synonym">Torrubia unilateralis</name>
    <dbReference type="NCBI Taxonomy" id="268505"/>
    <lineage>
        <taxon>Eukaryota</taxon>
        <taxon>Fungi</taxon>
        <taxon>Dikarya</taxon>
        <taxon>Ascomycota</taxon>
        <taxon>Pezizomycotina</taxon>
        <taxon>Sordariomycetes</taxon>
        <taxon>Hypocreomycetidae</taxon>
        <taxon>Hypocreales</taxon>
        <taxon>Ophiocordycipitaceae</taxon>
        <taxon>Ophiocordyceps</taxon>
    </lineage>
</organism>
<protein>
    <submittedName>
        <fullName evidence="1">Uncharacterized protein</fullName>
    </submittedName>
</protein>
<comment type="caution">
    <text evidence="1">The sequence shown here is derived from an EMBL/GenBank/DDBJ whole genome shotgun (WGS) entry which is preliminary data.</text>
</comment>
<reference evidence="1 2" key="2">
    <citation type="journal article" date="2017" name="Sci. Rep.">
        <title>Ant-infecting Ophiocordyceps genomes reveal a high diversity of potential behavioral manipulation genes and a possible major role for enterotoxins.</title>
        <authorList>
            <person name="de Bekker C."/>
            <person name="Ohm R.A."/>
            <person name="Evans H.C."/>
            <person name="Brachmann A."/>
            <person name="Hughes D.P."/>
        </authorList>
    </citation>
    <scope>NUCLEOTIDE SEQUENCE [LARGE SCALE GENOMIC DNA]</scope>
    <source>
        <strain evidence="1 2">SC16a</strain>
    </source>
</reference>